<dbReference type="AlphaFoldDB" id="A0ABD1IV89"/>
<feature type="region of interest" description="Disordered" evidence="1">
    <location>
        <begin position="252"/>
        <end position="284"/>
    </location>
</feature>
<evidence type="ECO:0000313" key="4">
    <source>
        <dbReference type="Proteomes" id="UP001591681"/>
    </source>
</evidence>
<dbReference type="PROSITE" id="PS50041">
    <property type="entry name" value="C_TYPE_LECTIN_2"/>
    <property type="match status" value="2"/>
</dbReference>
<accession>A0ABD1IV89</accession>
<dbReference type="InterPro" id="IPR016187">
    <property type="entry name" value="CTDL_fold"/>
</dbReference>
<dbReference type="Proteomes" id="UP001591681">
    <property type="component" value="Unassembled WGS sequence"/>
</dbReference>
<evidence type="ECO:0000313" key="3">
    <source>
        <dbReference type="EMBL" id="KAL2078890.1"/>
    </source>
</evidence>
<dbReference type="SUPFAM" id="SSF56436">
    <property type="entry name" value="C-type lectin-like"/>
    <property type="match status" value="2"/>
</dbReference>
<name>A0ABD1IV89_9TELE</name>
<dbReference type="InterPro" id="IPR001304">
    <property type="entry name" value="C-type_lectin-like"/>
</dbReference>
<gene>
    <name evidence="3" type="ORF">ACEWY4_024634</name>
</gene>
<dbReference type="InterPro" id="IPR016186">
    <property type="entry name" value="C-type_lectin-like/link_sf"/>
</dbReference>
<reference evidence="3 4" key="1">
    <citation type="submission" date="2024-09" db="EMBL/GenBank/DDBJ databases">
        <title>A chromosome-level genome assembly of Gray's grenadier anchovy, Coilia grayii.</title>
        <authorList>
            <person name="Fu Z."/>
        </authorList>
    </citation>
    <scope>NUCLEOTIDE SEQUENCE [LARGE SCALE GENOMIC DNA]</scope>
    <source>
        <strain evidence="3">G4</strain>
        <tissue evidence="3">Muscle</tissue>
    </source>
</reference>
<dbReference type="PANTHER" id="PTHR45784">
    <property type="entry name" value="C-TYPE LECTIN DOMAIN FAMILY 20 MEMBER A-RELATED"/>
    <property type="match status" value="1"/>
</dbReference>
<comment type="caution">
    <text evidence="3">The sequence shown here is derived from an EMBL/GenBank/DDBJ whole genome shotgun (WGS) entry which is preliminary data.</text>
</comment>
<dbReference type="Pfam" id="PF00059">
    <property type="entry name" value="Lectin_C"/>
    <property type="match status" value="2"/>
</dbReference>
<dbReference type="PANTHER" id="PTHR45784:SF3">
    <property type="entry name" value="C-TYPE LECTIN DOMAIN FAMILY 4 MEMBER K-LIKE-RELATED"/>
    <property type="match status" value="1"/>
</dbReference>
<evidence type="ECO:0000259" key="2">
    <source>
        <dbReference type="PROSITE" id="PS50041"/>
    </source>
</evidence>
<feature type="compositionally biased region" description="Basic residues" evidence="1">
    <location>
        <begin position="265"/>
        <end position="284"/>
    </location>
</feature>
<keyword evidence="4" id="KW-1185">Reference proteome</keyword>
<feature type="domain" description="C-type lectin" evidence="2">
    <location>
        <begin position="84"/>
        <end position="207"/>
    </location>
</feature>
<feature type="domain" description="C-type lectin" evidence="2">
    <location>
        <begin position="1"/>
        <end position="89"/>
    </location>
</feature>
<protein>
    <recommendedName>
        <fullName evidence="2">C-type lectin domain-containing protein</fullName>
    </recommendedName>
</protein>
<dbReference type="Gene3D" id="3.10.100.10">
    <property type="entry name" value="Mannose-Binding Protein A, subunit A"/>
    <property type="match status" value="2"/>
</dbReference>
<dbReference type="EMBL" id="JBHFQA010000022">
    <property type="protein sequence ID" value="KAL2078890.1"/>
    <property type="molecule type" value="Genomic_DNA"/>
</dbReference>
<organism evidence="3 4">
    <name type="scientific">Coilia grayii</name>
    <name type="common">Gray's grenadier anchovy</name>
    <dbReference type="NCBI Taxonomy" id="363190"/>
    <lineage>
        <taxon>Eukaryota</taxon>
        <taxon>Metazoa</taxon>
        <taxon>Chordata</taxon>
        <taxon>Craniata</taxon>
        <taxon>Vertebrata</taxon>
        <taxon>Euteleostomi</taxon>
        <taxon>Actinopterygii</taxon>
        <taxon>Neopterygii</taxon>
        <taxon>Teleostei</taxon>
        <taxon>Clupei</taxon>
        <taxon>Clupeiformes</taxon>
        <taxon>Clupeoidei</taxon>
        <taxon>Engraulidae</taxon>
        <taxon>Coilinae</taxon>
        <taxon>Coilia</taxon>
    </lineage>
</organism>
<evidence type="ECO:0000256" key="1">
    <source>
        <dbReference type="SAM" id="MobiDB-lite"/>
    </source>
</evidence>
<dbReference type="SMART" id="SM00034">
    <property type="entry name" value="CLECT"/>
    <property type="match status" value="1"/>
</dbReference>
<proteinExistence type="predicted"/>
<sequence length="284" mass="32468">MAEMEKIKSAVKDAGVGEAWIGLKNGSSPKWQWSLADRGFYRENETEFRNWDGGNPNPAGGEDCVAIKDRDGKKWHDYICTTNFHFICYNGTNSTHVLVEDKKNWTDAQRYCRENHTDLASVRNQTENTQIQNTINQTPNTTDNYVWIGLFRDAWEWSDGSSSSFRHWGPGEPNYGSSNQHEFCAEMKPSGLWNGVQCNSKRKCICYEGKSLGPFHHTHTHTHTHTAHTHSTHTHIKCICYEGKSLGPFHHTHTHTHTHTYTAHTHTHTHGTHTQHTHTHSTGR</sequence>